<reference evidence="3" key="1">
    <citation type="submission" date="2023-07" db="EMBL/GenBank/DDBJ databases">
        <title>30 novel species of actinomycetes from the DSMZ collection.</title>
        <authorList>
            <person name="Nouioui I."/>
        </authorList>
    </citation>
    <scope>NUCLEOTIDE SEQUENCE [LARGE SCALE GENOMIC DNA]</scope>
    <source>
        <strain evidence="3">DSM 41699</strain>
    </source>
</reference>
<accession>A0ABU2U8T7</accession>
<proteinExistence type="predicted"/>
<dbReference type="Gene3D" id="1.10.357.10">
    <property type="entry name" value="Tetracycline Repressor, domain 2"/>
    <property type="match status" value="1"/>
</dbReference>
<evidence type="ECO:0000313" key="3">
    <source>
        <dbReference type="Proteomes" id="UP001183809"/>
    </source>
</evidence>
<feature type="region of interest" description="Disordered" evidence="1">
    <location>
        <begin position="103"/>
        <end position="146"/>
    </location>
</feature>
<feature type="compositionally biased region" description="Basic residues" evidence="1">
    <location>
        <begin position="114"/>
        <end position="146"/>
    </location>
</feature>
<keyword evidence="3" id="KW-1185">Reference proteome</keyword>
<dbReference type="RefSeq" id="WP_311700922.1">
    <property type="nucleotide sequence ID" value="NZ_JAVREY010000112.1"/>
</dbReference>
<dbReference type="Proteomes" id="UP001183809">
    <property type="component" value="Unassembled WGS sequence"/>
</dbReference>
<comment type="caution">
    <text evidence="2">The sequence shown here is derived from an EMBL/GenBank/DDBJ whole genome shotgun (WGS) entry which is preliminary data.</text>
</comment>
<dbReference type="SUPFAM" id="SSF46689">
    <property type="entry name" value="Homeodomain-like"/>
    <property type="match status" value="1"/>
</dbReference>
<evidence type="ECO:0000313" key="2">
    <source>
        <dbReference type="EMBL" id="MDT0469495.1"/>
    </source>
</evidence>
<sequence>MSRNRGTSAPPGQGAAILAAALSLLADQGFTRMTLDAVAWAAGEQGHLYFRTKAELAAAALKTLRPWPAAPVPGDLRTALTAVLGDFVGTLVHARGVTQAPKVTGAPTVSAGGRRARGRWGPVRGRRGARRPRRRGTRRPGRVRAR</sequence>
<gene>
    <name evidence="2" type="ORF">RM764_42235</name>
</gene>
<dbReference type="InterPro" id="IPR009057">
    <property type="entry name" value="Homeodomain-like_sf"/>
</dbReference>
<organism evidence="2 3">
    <name type="scientific">Streptomyces gibsoniae</name>
    <dbReference type="NCBI Taxonomy" id="3075529"/>
    <lineage>
        <taxon>Bacteria</taxon>
        <taxon>Bacillati</taxon>
        <taxon>Actinomycetota</taxon>
        <taxon>Actinomycetes</taxon>
        <taxon>Kitasatosporales</taxon>
        <taxon>Streptomycetaceae</taxon>
        <taxon>Streptomyces</taxon>
    </lineage>
</organism>
<evidence type="ECO:0000256" key="1">
    <source>
        <dbReference type="SAM" id="MobiDB-lite"/>
    </source>
</evidence>
<name>A0ABU2U8T7_9ACTN</name>
<protein>
    <recommendedName>
        <fullName evidence="4">HTH tetR-type domain-containing protein</fullName>
    </recommendedName>
</protein>
<evidence type="ECO:0008006" key="4">
    <source>
        <dbReference type="Google" id="ProtNLM"/>
    </source>
</evidence>
<dbReference type="EMBL" id="JAVREY010000112">
    <property type="protein sequence ID" value="MDT0469495.1"/>
    <property type="molecule type" value="Genomic_DNA"/>
</dbReference>